<dbReference type="EMBL" id="JAPDFW010000038">
    <property type="protein sequence ID" value="KAJ5079105.1"/>
    <property type="molecule type" value="Genomic_DNA"/>
</dbReference>
<dbReference type="InterPro" id="IPR018200">
    <property type="entry name" value="USP_CS"/>
</dbReference>
<dbReference type="InterPro" id="IPR038765">
    <property type="entry name" value="Papain-like_cys_pep_sf"/>
</dbReference>
<keyword evidence="3" id="KW-1133">Transmembrane helix</keyword>
<feature type="domain" description="USP" evidence="4">
    <location>
        <begin position="603"/>
        <end position="919"/>
    </location>
</feature>
<proteinExistence type="inferred from homology"/>
<comment type="similarity">
    <text evidence="1">Belongs to the peptidase C19 family.</text>
</comment>
<keyword evidence="1" id="KW-0645">Protease</keyword>
<comment type="catalytic activity">
    <reaction evidence="1">
        <text>Thiol-dependent hydrolysis of ester, thioester, amide, peptide and isopeptide bonds formed by the C-terminal Gly of ubiquitin (a 76-residue protein attached to proteins as an intracellular targeting signal).</text>
        <dbReference type="EC" id="3.4.19.12"/>
    </reaction>
</comment>
<evidence type="ECO:0000256" key="3">
    <source>
        <dbReference type="SAM" id="Phobius"/>
    </source>
</evidence>
<evidence type="ECO:0000259" key="4">
    <source>
        <dbReference type="PROSITE" id="PS50235"/>
    </source>
</evidence>
<dbReference type="GO" id="GO:0005829">
    <property type="term" value="C:cytosol"/>
    <property type="evidence" value="ECO:0007669"/>
    <property type="project" value="TreeGrafter"/>
</dbReference>
<dbReference type="OrthoDB" id="47475at2759"/>
<keyword evidence="1" id="KW-0788">Thiol protease</keyword>
<dbReference type="Gene3D" id="3.90.70.10">
    <property type="entry name" value="Cysteine proteinases"/>
    <property type="match status" value="1"/>
</dbReference>
<dbReference type="GO" id="GO:0016579">
    <property type="term" value="P:protein deubiquitination"/>
    <property type="evidence" value="ECO:0007669"/>
    <property type="project" value="InterPro"/>
</dbReference>
<dbReference type="PROSITE" id="PS00972">
    <property type="entry name" value="USP_1"/>
    <property type="match status" value="1"/>
</dbReference>
<keyword evidence="6" id="KW-1185">Reference proteome</keyword>
<keyword evidence="1" id="KW-0833">Ubl conjugation pathway</keyword>
<accession>A0A9Q0LUT3</accession>
<dbReference type="EC" id="3.4.19.12" evidence="1"/>
<feature type="transmembrane region" description="Helical" evidence="3">
    <location>
        <begin position="931"/>
        <end position="953"/>
    </location>
</feature>
<dbReference type="SUPFAM" id="SSF54001">
    <property type="entry name" value="Cysteine proteinases"/>
    <property type="match status" value="1"/>
</dbReference>
<reference evidence="5" key="1">
    <citation type="submission" date="2022-10" db="EMBL/GenBank/DDBJ databases">
        <title>Novel sulphate-reducing endosymbionts in the free-living metamonad Anaeramoeba.</title>
        <authorList>
            <person name="Jerlstrom-Hultqvist J."/>
            <person name="Cepicka I."/>
            <person name="Gallot-Lavallee L."/>
            <person name="Salas-Leiva D."/>
            <person name="Curtis B.A."/>
            <person name="Zahonova K."/>
            <person name="Pipaliya S."/>
            <person name="Dacks J."/>
            <person name="Roger A.J."/>
        </authorList>
    </citation>
    <scope>NUCLEOTIDE SEQUENCE</scope>
    <source>
        <strain evidence="5">BMAN</strain>
    </source>
</reference>
<dbReference type="InterPro" id="IPR028889">
    <property type="entry name" value="USP"/>
</dbReference>
<feature type="compositionally biased region" description="Basic residues" evidence="2">
    <location>
        <begin position="562"/>
        <end position="575"/>
    </location>
</feature>
<sequence>MFCIIRSEDLQFIIDLSEIKSMEGLKKEIYDNFKLNKDQDELEIYFKKAMEKCEYTEDRTNRAQNENENDEKKMWSKYVINSDLTLDTLRSLLKKSNKMIYQEEGKCIIFINNIKKEKHLILSPKLKNEIRKHKFFEINKNEKGVFCEICELQIHPNSCDKIDRHVTSKRHKRNYSLMCVKNDKKMQSLIGKNLTEKIKRIYNLFTTVCSSDFFSIKNHVLFRTGLTKERLWNILTEDGLDLRIPYKEFCHITKHFFCFKAGESLFFHCPLCSGPNAKKHRMRVESMKKLYNTKIEDPNTLVVILDFSVNIQERRDKWETPEFYTSKSWILLNATLMLDKIQYLDFITNDNHKDQQMVYFILGKLQESIMEKIKNQEIGQKEKICFFSDGGNHLHNNVVISRIINLFYPHFKDIEIFFFEAYHGKSACDRHFGLISRQKKSFGDILSLKDLDIFLSGLNNTSCFPMEIDRSKLITVDFKIKDFKKYHCWHFENGKLFGRETSYSDPVEIKIPSILFQTRKFIWDLTDNKDQILHNSQQNVPLEGDNFNSINSLSKTQEPKSTLRRTKNKRKKGNLKRSEEKKILKSKTSNPKNQVTDEVSQLKGFQNIGNTCFLSSVFQCLLRTQFSQIQSIGSLSQSIFNLFSQTSLLFDPTQFFDVFHKLSPTFHLGNQEDAHLFLTQLFFQLNQEIKRLSKEMMESKTNCNQESISNENENLQRNVRVNQLILGQFVSQIQTTIKCSQCKGIKENIEPFLTIVLPLTQCRHQVNLTYLIDSYFSKSRLKKQDQVFCSSCDEKRNSDLQRKIITLPRYLIFFIQRIKFNPQTKKARKSHKMVEFPEILNLQHLISPELNLENGTFNLLGLVHHFGTPNSGHYYSVCREFSPLLSAYQWFLFDDDEVTEAYFPLQPSSSVVLLFYERRHEKLRDCNQTLLSLQLDIIFILSIFFYIIYINFLSKSRITFIKKLQPNVTQSST</sequence>
<protein>
    <recommendedName>
        <fullName evidence="1">Ubiquitin carboxyl-terminal hydrolase</fullName>
        <ecNumber evidence="1">3.4.19.12</ecNumber>
    </recommendedName>
</protein>
<dbReference type="GO" id="GO:0006508">
    <property type="term" value="P:proteolysis"/>
    <property type="evidence" value="ECO:0007669"/>
    <property type="project" value="UniProtKB-KW"/>
</dbReference>
<keyword evidence="3" id="KW-0472">Membrane</keyword>
<dbReference type="GO" id="GO:0004843">
    <property type="term" value="F:cysteine-type deubiquitinase activity"/>
    <property type="evidence" value="ECO:0007669"/>
    <property type="project" value="UniProtKB-UniRule"/>
</dbReference>
<dbReference type="InterPro" id="IPR001394">
    <property type="entry name" value="Peptidase_C19_UCH"/>
</dbReference>
<dbReference type="PROSITE" id="PS00973">
    <property type="entry name" value="USP_2"/>
    <property type="match status" value="1"/>
</dbReference>
<keyword evidence="3" id="KW-0812">Transmembrane</keyword>
<evidence type="ECO:0000313" key="5">
    <source>
        <dbReference type="EMBL" id="KAJ5079105.1"/>
    </source>
</evidence>
<dbReference type="GO" id="GO:0005634">
    <property type="term" value="C:nucleus"/>
    <property type="evidence" value="ECO:0007669"/>
    <property type="project" value="TreeGrafter"/>
</dbReference>
<feature type="compositionally biased region" description="Polar residues" evidence="2">
    <location>
        <begin position="551"/>
        <end position="560"/>
    </location>
</feature>
<name>A0A9Q0LUT3_ANAIG</name>
<dbReference type="PROSITE" id="PS50235">
    <property type="entry name" value="USP_3"/>
    <property type="match status" value="1"/>
</dbReference>
<evidence type="ECO:0000256" key="1">
    <source>
        <dbReference type="RuleBase" id="RU366025"/>
    </source>
</evidence>
<dbReference type="Proteomes" id="UP001149090">
    <property type="component" value="Unassembled WGS sequence"/>
</dbReference>
<organism evidence="5 6">
    <name type="scientific">Anaeramoeba ignava</name>
    <name type="common">Anaerobic marine amoeba</name>
    <dbReference type="NCBI Taxonomy" id="1746090"/>
    <lineage>
        <taxon>Eukaryota</taxon>
        <taxon>Metamonada</taxon>
        <taxon>Anaeramoebidae</taxon>
        <taxon>Anaeramoeba</taxon>
    </lineage>
</organism>
<keyword evidence="1 5" id="KW-0378">Hydrolase</keyword>
<evidence type="ECO:0000256" key="2">
    <source>
        <dbReference type="SAM" id="MobiDB-lite"/>
    </source>
</evidence>
<gene>
    <name evidence="5" type="ORF">M0811_14611</name>
</gene>
<feature type="compositionally biased region" description="Polar residues" evidence="2">
    <location>
        <begin position="586"/>
        <end position="595"/>
    </location>
</feature>
<dbReference type="CDD" id="cd02257">
    <property type="entry name" value="Peptidase_C19"/>
    <property type="match status" value="1"/>
</dbReference>
<dbReference type="InterPro" id="IPR050164">
    <property type="entry name" value="Peptidase_C19"/>
</dbReference>
<comment type="caution">
    <text evidence="5">The sequence shown here is derived from an EMBL/GenBank/DDBJ whole genome shotgun (WGS) entry which is preliminary data.</text>
</comment>
<feature type="region of interest" description="Disordered" evidence="2">
    <location>
        <begin position="551"/>
        <end position="595"/>
    </location>
</feature>
<evidence type="ECO:0000313" key="6">
    <source>
        <dbReference type="Proteomes" id="UP001149090"/>
    </source>
</evidence>
<dbReference type="AlphaFoldDB" id="A0A9Q0LUT3"/>
<dbReference type="PANTHER" id="PTHR24006">
    <property type="entry name" value="UBIQUITIN CARBOXYL-TERMINAL HYDROLASE"/>
    <property type="match status" value="1"/>
</dbReference>
<dbReference type="Pfam" id="PF00443">
    <property type="entry name" value="UCH"/>
    <property type="match status" value="1"/>
</dbReference>